<dbReference type="GeneID" id="83641685"/>
<dbReference type="AlphaFoldDB" id="A0A1G6ULP0"/>
<organism evidence="1 2">
    <name type="scientific">Ectopseudomonas chengduensis</name>
    <dbReference type="NCBI Taxonomy" id="489632"/>
    <lineage>
        <taxon>Bacteria</taxon>
        <taxon>Pseudomonadati</taxon>
        <taxon>Pseudomonadota</taxon>
        <taxon>Gammaproteobacteria</taxon>
        <taxon>Pseudomonadales</taxon>
        <taxon>Pseudomonadaceae</taxon>
        <taxon>Ectopseudomonas</taxon>
    </lineage>
</organism>
<dbReference type="EMBL" id="FMZQ01000016">
    <property type="protein sequence ID" value="SDD42340.1"/>
    <property type="molecule type" value="Genomic_DNA"/>
</dbReference>
<protein>
    <submittedName>
        <fullName evidence="1">Uncharacterized protein</fullName>
    </submittedName>
</protein>
<dbReference type="Proteomes" id="UP000199467">
    <property type="component" value="Unassembled WGS sequence"/>
</dbReference>
<dbReference type="RefSeq" id="WP_090337522.1">
    <property type="nucleotide sequence ID" value="NZ_FMZQ01000016.1"/>
</dbReference>
<accession>A0A1G6ULP0</accession>
<proteinExistence type="predicted"/>
<evidence type="ECO:0000313" key="2">
    <source>
        <dbReference type="Proteomes" id="UP000199467"/>
    </source>
</evidence>
<evidence type="ECO:0000313" key="1">
    <source>
        <dbReference type="EMBL" id="SDD42340.1"/>
    </source>
</evidence>
<sequence>MKHDWDLIERLLHEAQNSAGKPFAPRRYAEDLAEEHKNAGDPVDNLDHLRAEAARYEARLLQNGFIEPRPEDEGGNGENFILTARGAQLLSMLDSSIPGSERPREVLDEAGEAALTPEVFDRLAPRANLSETG</sequence>
<reference evidence="2" key="1">
    <citation type="submission" date="2016-10" db="EMBL/GenBank/DDBJ databases">
        <authorList>
            <person name="Varghese N."/>
            <person name="Submissions S."/>
        </authorList>
    </citation>
    <scope>NUCLEOTIDE SEQUENCE [LARGE SCALE GENOMIC DNA]</scope>
    <source>
        <strain evidence="2">DSM 26382</strain>
    </source>
</reference>
<gene>
    <name evidence="1" type="ORF">SAMN05216576_11622</name>
</gene>
<name>A0A1G6ULP0_9GAMM</name>
<keyword evidence="2" id="KW-1185">Reference proteome</keyword>